<dbReference type="RefSeq" id="XP_004178149.1">
    <property type="nucleotide sequence ID" value="XM_004178101.1"/>
</dbReference>
<feature type="region of interest" description="Disordered" evidence="2">
    <location>
        <begin position="478"/>
        <end position="500"/>
    </location>
</feature>
<feature type="compositionally biased region" description="Low complexity" evidence="2">
    <location>
        <begin position="7"/>
        <end position="25"/>
    </location>
</feature>
<keyword evidence="3" id="KW-0812">Transmembrane</keyword>
<dbReference type="KEGG" id="tbl:TBLA_0A08410"/>
<dbReference type="EMBL" id="HE806316">
    <property type="protein sequence ID" value="CCH58630.1"/>
    <property type="molecule type" value="Genomic_DNA"/>
</dbReference>
<evidence type="ECO:0000256" key="3">
    <source>
        <dbReference type="SAM" id="Phobius"/>
    </source>
</evidence>
<keyword evidence="3" id="KW-0472">Membrane</keyword>
<keyword evidence="1" id="KW-0175">Coiled coil</keyword>
<gene>
    <name evidence="4" type="primary">TBLA0A08410</name>
    <name evidence="4" type="ORF">TBLA_0A08410</name>
</gene>
<feature type="transmembrane region" description="Helical" evidence="3">
    <location>
        <begin position="858"/>
        <end position="878"/>
    </location>
</feature>
<feature type="region of interest" description="Disordered" evidence="2">
    <location>
        <begin position="776"/>
        <end position="802"/>
    </location>
</feature>
<dbReference type="HOGENOM" id="CLU_311501_0_0_1"/>
<dbReference type="InParanoid" id="I2GWX8"/>
<proteinExistence type="predicted"/>
<dbReference type="GeneID" id="14492729"/>
<dbReference type="AlphaFoldDB" id="I2GWX8"/>
<feature type="compositionally biased region" description="Low complexity" evidence="2">
    <location>
        <begin position="480"/>
        <end position="498"/>
    </location>
</feature>
<feature type="compositionally biased region" description="Low complexity" evidence="2">
    <location>
        <begin position="339"/>
        <end position="355"/>
    </location>
</feature>
<keyword evidence="5" id="KW-1185">Reference proteome</keyword>
<evidence type="ECO:0000313" key="4">
    <source>
        <dbReference type="EMBL" id="CCH58630.1"/>
    </source>
</evidence>
<dbReference type="Proteomes" id="UP000002866">
    <property type="component" value="Chromosome 1"/>
</dbReference>
<feature type="compositionally biased region" description="Basic residues" evidence="2">
    <location>
        <begin position="786"/>
        <end position="800"/>
    </location>
</feature>
<feature type="region of interest" description="Disordered" evidence="2">
    <location>
        <begin position="1"/>
        <end position="25"/>
    </location>
</feature>
<accession>I2GWX8</accession>
<reference evidence="4 5" key="1">
    <citation type="journal article" date="2011" name="Proc. Natl. Acad. Sci. U.S.A.">
        <title>Evolutionary erosion of yeast sex chromosomes by mating-type switching accidents.</title>
        <authorList>
            <person name="Gordon J.L."/>
            <person name="Armisen D."/>
            <person name="Proux-Wera E."/>
            <person name="Oheigeartaigh S.S."/>
            <person name="Byrne K.P."/>
            <person name="Wolfe K.H."/>
        </authorList>
    </citation>
    <scope>NUCLEOTIDE SEQUENCE [LARGE SCALE GENOMIC DNA]</scope>
    <source>
        <strain evidence="5">ATCC 34711 / CBS 6284 / DSM 70876 / NBRC 10599 / NRRL Y-10934 / UCD 77-7</strain>
    </source>
</reference>
<organism evidence="4 5">
    <name type="scientific">Henningerozyma blattae (strain ATCC 34711 / CBS 6284 / DSM 70876 / NBRC 10599 / NRRL Y-10934 / UCD 77-7)</name>
    <name type="common">Yeast</name>
    <name type="synonym">Tetrapisispora blattae</name>
    <dbReference type="NCBI Taxonomy" id="1071380"/>
    <lineage>
        <taxon>Eukaryota</taxon>
        <taxon>Fungi</taxon>
        <taxon>Dikarya</taxon>
        <taxon>Ascomycota</taxon>
        <taxon>Saccharomycotina</taxon>
        <taxon>Saccharomycetes</taxon>
        <taxon>Saccharomycetales</taxon>
        <taxon>Saccharomycetaceae</taxon>
        <taxon>Henningerozyma</taxon>
    </lineage>
</organism>
<feature type="region of interest" description="Disordered" evidence="2">
    <location>
        <begin position="385"/>
        <end position="421"/>
    </location>
</feature>
<feature type="region of interest" description="Disordered" evidence="2">
    <location>
        <begin position="339"/>
        <end position="362"/>
    </location>
</feature>
<dbReference type="OrthoDB" id="4068624at2759"/>
<name>I2GWX8_HENB6</name>
<evidence type="ECO:0000313" key="5">
    <source>
        <dbReference type="Proteomes" id="UP000002866"/>
    </source>
</evidence>
<feature type="coiled-coil region" evidence="1">
    <location>
        <begin position="640"/>
        <end position="681"/>
    </location>
</feature>
<evidence type="ECO:0000256" key="2">
    <source>
        <dbReference type="SAM" id="MobiDB-lite"/>
    </source>
</evidence>
<sequence length="943" mass="105991">MMLPTAPLSSNTDTSSSPPSSDESGLLDLHVARESFFIENQQQLHNTNNSDRPFTVYLDENQLSSLQLADELDADDEGSHVASSARLHKSTSSIYSDKHDTNLIQPHSLANPDRYFDNLLIDSGAESIITNDEEFVDSTLRTNDSRMYSAINAESSKNFSDFFTADSFQQTQLDAGKNNSNSMVLLNNSMNNSNRSISNQNTENHLKVHINSSDFERQNAALDSTPRVELRRGSESSLKFIQPNRLRLSMESQISYNSSLLSEQLKNPGFPDDNNDNTKHSIHTPTQGHILDKPKIHGSTGTLATSILYHYMHHENNSDENSVSTTSTGKLNKIISHNKSSISNSNMHESSSDNNLTSNYQTPRQLSIGPEMLLPNTLLSSSLYITNPSNRSSSSSSERHPIRRPIRSITSPTGPLTSDYEEDAGAMASSSLNYTTTIDDAVEMLKLEIESPTKVTPEALTRHSSNFVLRHYNIEKRVPSDSSENSNTSNHTNRSYHSQSLLTNILRPAPQDEKINNSISNKSSTKEAVTIPALRNITSRNKWSTASSVTPITTNSSFHNFNSTLIRRERTNDSNRSYKLGRYPHIFNSSSNSNGIINFSDYIDANESVYENDNENEEGNESENIRRTVSPYGSVIYQQIAQHENYITQQERELERRERELRIREQELAQQERAIALYEHELTLHTLTLNGENPNTSYEYPLAITNDNNNDDDNSDNEANELIPSAAIRTPVISTPLPAQTNNTLSAKTVNTSIFTGADIDIAVDAINNHRHTIFNDETTNDEKRKSKRSSKRKSKRKSRTNIPVNLNNELNSAMFAVGDHDDLERDGMRIQHIESNSLTSFDSHPNLFFDIYSIKRLFFLILICLVIPPIFFIIGIGKKGGITDYRLMKMIMNEEHRIGLFQGFIWDVDINWLRKLCLVMGMIETIVILGCIGIGFGVGLTR</sequence>
<feature type="region of interest" description="Disordered" evidence="2">
    <location>
        <begin position="265"/>
        <end position="297"/>
    </location>
</feature>
<feature type="compositionally biased region" description="Low complexity" evidence="2">
    <location>
        <begin position="385"/>
        <end position="396"/>
    </location>
</feature>
<protein>
    <submittedName>
        <fullName evidence="4">Uncharacterized protein</fullName>
    </submittedName>
</protein>
<dbReference type="eggNOG" id="ENOG502S1HD">
    <property type="taxonomic scope" value="Eukaryota"/>
</dbReference>
<evidence type="ECO:0000256" key="1">
    <source>
        <dbReference type="SAM" id="Coils"/>
    </source>
</evidence>
<keyword evidence="3" id="KW-1133">Transmembrane helix</keyword>
<feature type="transmembrane region" description="Helical" evidence="3">
    <location>
        <begin position="917"/>
        <end position="941"/>
    </location>
</feature>